<dbReference type="PANTHER" id="PTHR23088:SF27">
    <property type="entry name" value="DEAMINATED GLUTATHIONE AMIDASE"/>
    <property type="match status" value="1"/>
</dbReference>
<proteinExistence type="predicted"/>
<dbReference type="Proteomes" id="UP001597076">
    <property type="component" value="Unassembled WGS sequence"/>
</dbReference>
<evidence type="ECO:0000313" key="2">
    <source>
        <dbReference type="EMBL" id="MFD1562161.1"/>
    </source>
</evidence>
<name>A0ABD6BAU1_9EURY</name>
<dbReference type="PROSITE" id="PS50263">
    <property type="entry name" value="CN_HYDROLASE"/>
    <property type="match status" value="1"/>
</dbReference>
<dbReference type="InterPro" id="IPR003010">
    <property type="entry name" value="C-N_Hydrolase"/>
</dbReference>
<dbReference type="AlphaFoldDB" id="A0ABD6BAU1"/>
<dbReference type="PANTHER" id="PTHR23088">
    <property type="entry name" value="NITRILASE-RELATED"/>
    <property type="match status" value="1"/>
</dbReference>
<evidence type="ECO:0000259" key="1">
    <source>
        <dbReference type="PROSITE" id="PS50263"/>
    </source>
</evidence>
<evidence type="ECO:0000313" key="3">
    <source>
        <dbReference type="Proteomes" id="UP001597076"/>
    </source>
</evidence>
<feature type="domain" description="CN hydrolase" evidence="1">
    <location>
        <begin position="4"/>
        <end position="240"/>
    </location>
</feature>
<gene>
    <name evidence="2" type="ORF">ACFR99_01050</name>
</gene>
<dbReference type="Gene3D" id="3.60.110.10">
    <property type="entry name" value="Carbon-nitrogen hydrolase"/>
    <property type="match status" value="1"/>
</dbReference>
<protein>
    <submittedName>
        <fullName evidence="2">Carbon-nitrogen hydrolase family protein</fullName>
    </submittedName>
</protein>
<accession>A0ABD6BAU1</accession>
<dbReference type="GO" id="GO:0016787">
    <property type="term" value="F:hydrolase activity"/>
    <property type="evidence" value="ECO:0007669"/>
    <property type="project" value="UniProtKB-KW"/>
</dbReference>
<comment type="caution">
    <text evidence="2">The sequence shown here is derived from an EMBL/GenBank/DDBJ whole genome shotgun (WGS) entry which is preliminary data.</text>
</comment>
<dbReference type="EMBL" id="JBHUDI010000001">
    <property type="protein sequence ID" value="MFD1562161.1"/>
    <property type="molecule type" value="Genomic_DNA"/>
</dbReference>
<dbReference type="SUPFAM" id="SSF56317">
    <property type="entry name" value="Carbon-nitrogen hydrolase"/>
    <property type="match status" value="1"/>
</dbReference>
<keyword evidence="3" id="KW-1185">Reference proteome</keyword>
<dbReference type="InterPro" id="IPR036526">
    <property type="entry name" value="C-N_Hydrolase_sf"/>
</dbReference>
<keyword evidence="2" id="KW-0378">Hydrolase</keyword>
<dbReference type="Pfam" id="PF00795">
    <property type="entry name" value="CN_hydrolase"/>
    <property type="match status" value="1"/>
</dbReference>
<sequence length="256" mass="27877">MTEPRIATCQFEPELGNIDANLDHIERLAASVCDNTALAVFPELCVTGYDVDLVQSTQIAVPGPITDRLRTIVRETGVDLVVGLPEIDGDTIYNSLVYLSADGVEGVYRKQRLWGAEADSFSAAAEPTVVETPVGRAGFLLCYDLNFPELALEYSNADCDILIVSAAWRESFERDWRVLCRARALDQTCFVVGSNHCGSQRGRRHAGSSLIASPQGEIVAQTTTGIATASTAVTPETLSVARERNPVRQSRRKNMD</sequence>
<dbReference type="RefSeq" id="WP_390283467.1">
    <property type="nucleotide sequence ID" value="NZ_JBHUDI010000001.1"/>
</dbReference>
<reference evidence="2 3" key="1">
    <citation type="journal article" date="2019" name="Int. J. Syst. Evol. Microbiol.">
        <title>The Global Catalogue of Microorganisms (GCM) 10K type strain sequencing project: providing services to taxonomists for standard genome sequencing and annotation.</title>
        <authorList>
            <consortium name="The Broad Institute Genomics Platform"/>
            <consortium name="The Broad Institute Genome Sequencing Center for Infectious Disease"/>
            <person name="Wu L."/>
            <person name="Ma J."/>
        </authorList>
    </citation>
    <scope>NUCLEOTIDE SEQUENCE [LARGE SCALE GENOMIC DNA]</scope>
    <source>
        <strain evidence="2 3">CGMCC 1.12230</strain>
    </source>
</reference>
<dbReference type="CDD" id="cd07197">
    <property type="entry name" value="nitrilase"/>
    <property type="match status" value="1"/>
</dbReference>
<organism evidence="2 3">
    <name type="scientific">Haloarchaeobius amylolyticus</name>
    <dbReference type="NCBI Taxonomy" id="1198296"/>
    <lineage>
        <taxon>Archaea</taxon>
        <taxon>Methanobacteriati</taxon>
        <taxon>Methanobacteriota</taxon>
        <taxon>Stenosarchaea group</taxon>
        <taxon>Halobacteria</taxon>
        <taxon>Halobacteriales</taxon>
        <taxon>Halorubellaceae</taxon>
        <taxon>Haloarchaeobius</taxon>
    </lineage>
</organism>